<evidence type="ECO:0000256" key="1">
    <source>
        <dbReference type="SAM" id="Phobius"/>
    </source>
</evidence>
<sequence length="287" mass="32720">MSCLSQLDSQIATLLAVPHEILLLRHRVFREYAKIAVGTEFVHTLPSFLIVMAAVVILWRHPPSSTKLLDLGVTLIYKGFQVSVSWLIINAFLWLWLILQRILYCSVWHYWSYDVEYRIMSYPWWQRVWSSYYPARVQPLVMSADFISWSIAMTIAIITLGCAISADRVQAFVNESLLPKLRNVFAVVKSCTKWARNGTQGVVSLKEDSATNDEIGSVCDGRSEILTDANGAAQRDVHPISYGTNWVPQPNFSMFKEAQRNMSIKSFHTDPNKLTVKQSRYRAAVTP</sequence>
<dbReference type="EMBL" id="QOIP01000004">
    <property type="protein sequence ID" value="RLU24059.1"/>
    <property type="molecule type" value="Genomic_DNA"/>
</dbReference>
<gene>
    <name evidence="2" type="ORF">DMN91_004268</name>
</gene>
<keyword evidence="1" id="KW-0812">Transmembrane</keyword>
<dbReference type="AlphaFoldDB" id="A0A3L8DVT3"/>
<evidence type="ECO:0000313" key="2">
    <source>
        <dbReference type="EMBL" id="RLU24059.1"/>
    </source>
</evidence>
<name>A0A3L8DVT3_OOCBI</name>
<feature type="transmembrane region" description="Helical" evidence="1">
    <location>
        <begin position="79"/>
        <end position="99"/>
    </location>
</feature>
<reference evidence="2" key="2">
    <citation type="submission" date="2018-07" db="EMBL/GenBank/DDBJ databases">
        <authorList>
            <person name="Mckenzie S.K."/>
            <person name="Kronauer D.J.C."/>
        </authorList>
    </citation>
    <scope>NUCLEOTIDE SEQUENCE</scope>
    <source>
        <strain evidence="2">Clonal line C1</strain>
    </source>
</reference>
<protein>
    <submittedName>
        <fullName evidence="2">Uncharacterized protein</fullName>
    </submittedName>
</protein>
<organism evidence="2">
    <name type="scientific">Ooceraea biroi</name>
    <name type="common">Clonal raider ant</name>
    <name type="synonym">Cerapachys biroi</name>
    <dbReference type="NCBI Taxonomy" id="2015173"/>
    <lineage>
        <taxon>Eukaryota</taxon>
        <taxon>Metazoa</taxon>
        <taxon>Ecdysozoa</taxon>
        <taxon>Arthropoda</taxon>
        <taxon>Hexapoda</taxon>
        <taxon>Insecta</taxon>
        <taxon>Pterygota</taxon>
        <taxon>Neoptera</taxon>
        <taxon>Endopterygota</taxon>
        <taxon>Hymenoptera</taxon>
        <taxon>Apocrita</taxon>
        <taxon>Aculeata</taxon>
        <taxon>Formicoidea</taxon>
        <taxon>Formicidae</taxon>
        <taxon>Dorylinae</taxon>
        <taxon>Ooceraea</taxon>
    </lineage>
</organism>
<keyword evidence="1" id="KW-1133">Transmembrane helix</keyword>
<accession>A0A3L8DVT3</accession>
<reference evidence="2" key="1">
    <citation type="journal article" date="2018" name="Genome Res.">
        <title>The genomic architecture and molecular evolution of ant odorant receptors.</title>
        <authorList>
            <person name="McKenzie S.K."/>
            <person name="Kronauer D.J.C."/>
        </authorList>
    </citation>
    <scope>NUCLEOTIDE SEQUENCE [LARGE SCALE GENOMIC DNA]</scope>
    <source>
        <strain evidence="2">Clonal line C1</strain>
    </source>
</reference>
<comment type="caution">
    <text evidence="2">The sequence shown here is derived from an EMBL/GenBank/DDBJ whole genome shotgun (WGS) entry which is preliminary data.</text>
</comment>
<keyword evidence="1" id="KW-0472">Membrane</keyword>
<feature type="transmembrane region" description="Helical" evidence="1">
    <location>
        <begin position="35"/>
        <end position="59"/>
    </location>
</feature>
<feature type="transmembrane region" description="Helical" evidence="1">
    <location>
        <begin position="146"/>
        <end position="166"/>
    </location>
</feature>
<proteinExistence type="predicted"/>
<dbReference type="Proteomes" id="UP000279307">
    <property type="component" value="Chromosome 4"/>
</dbReference>